<evidence type="ECO:0000313" key="11">
    <source>
        <dbReference type="Proteomes" id="UP000635606"/>
    </source>
</evidence>
<gene>
    <name evidence="10" type="ORF">Voc01_026800</name>
</gene>
<evidence type="ECO:0000256" key="7">
    <source>
        <dbReference type="ARBA" id="ARBA00023136"/>
    </source>
</evidence>
<dbReference type="PANTHER" id="PTHR21716:SF53">
    <property type="entry name" value="PERMEASE PERM-RELATED"/>
    <property type="match status" value="1"/>
</dbReference>
<evidence type="ECO:0000256" key="5">
    <source>
        <dbReference type="ARBA" id="ARBA00022692"/>
    </source>
</evidence>
<evidence type="ECO:0000256" key="6">
    <source>
        <dbReference type="ARBA" id="ARBA00022989"/>
    </source>
</evidence>
<sequence>MSVGSADSSAEEILRREPAGGAPPADDSGPPGQVGFGQVYRWAVAAALGVLTVVLAAYSLYVVRSVLILVVIALFIAVGLDPAVRWLVRHGLRRGPAVGIIFLGTFTLLAAFLAAVTPPLLREGGELFGNLPGYVERLPEQSGLYRDLAERYNFTEKLSQYAANIPQSMVGNAWGFARRFLGALASVLTVIVFTIYFMADLPRLRRGLVRLFPRPRRPQAAEVVNVVVEKVGAYMAGNLIISLVAGVTAFAVLMVLGVPYALPLAVAVAITDLIPLVGATIGAVLCTAITFFTSELWPATIVVAVFFVVYQQLENYLLVPRVMRNTVDISSIAVLLSALIGATVLGVMGALMAIPIAAAVKVVLTPLIERHTEVPAPALPAPREPDAASP</sequence>
<evidence type="ECO:0000256" key="1">
    <source>
        <dbReference type="ARBA" id="ARBA00004651"/>
    </source>
</evidence>
<reference evidence="10" key="1">
    <citation type="submission" date="2021-01" db="EMBL/GenBank/DDBJ databases">
        <title>Whole genome shotgun sequence of Virgisporangium ochraceum NBRC 16418.</title>
        <authorList>
            <person name="Komaki H."/>
            <person name="Tamura T."/>
        </authorList>
    </citation>
    <scope>NUCLEOTIDE SEQUENCE</scope>
    <source>
        <strain evidence="10">NBRC 16418</strain>
    </source>
</reference>
<evidence type="ECO:0000256" key="8">
    <source>
        <dbReference type="SAM" id="MobiDB-lite"/>
    </source>
</evidence>
<name>A0A8J3ZTH3_9ACTN</name>
<evidence type="ECO:0000313" key="10">
    <source>
        <dbReference type="EMBL" id="GIJ67763.1"/>
    </source>
</evidence>
<dbReference type="RefSeq" id="WP_239160160.1">
    <property type="nucleotide sequence ID" value="NZ_BOPH01000031.1"/>
</dbReference>
<feature type="transmembrane region" description="Helical" evidence="9">
    <location>
        <begin position="67"/>
        <end position="88"/>
    </location>
</feature>
<feature type="transmembrane region" description="Helical" evidence="9">
    <location>
        <begin position="264"/>
        <end position="289"/>
    </location>
</feature>
<evidence type="ECO:0000256" key="9">
    <source>
        <dbReference type="SAM" id="Phobius"/>
    </source>
</evidence>
<feature type="transmembrane region" description="Helical" evidence="9">
    <location>
        <begin position="296"/>
        <end position="313"/>
    </location>
</feature>
<accession>A0A8J3ZTH3</accession>
<feature type="transmembrane region" description="Helical" evidence="9">
    <location>
        <begin position="333"/>
        <end position="360"/>
    </location>
</feature>
<keyword evidence="7 9" id="KW-0472">Membrane</keyword>
<feature type="transmembrane region" description="Helical" evidence="9">
    <location>
        <begin position="100"/>
        <end position="121"/>
    </location>
</feature>
<organism evidence="10 11">
    <name type="scientific">Virgisporangium ochraceum</name>
    <dbReference type="NCBI Taxonomy" id="65505"/>
    <lineage>
        <taxon>Bacteria</taxon>
        <taxon>Bacillati</taxon>
        <taxon>Actinomycetota</taxon>
        <taxon>Actinomycetes</taxon>
        <taxon>Micromonosporales</taxon>
        <taxon>Micromonosporaceae</taxon>
        <taxon>Virgisporangium</taxon>
    </lineage>
</organism>
<evidence type="ECO:0000256" key="3">
    <source>
        <dbReference type="ARBA" id="ARBA00022448"/>
    </source>
</evidence>
<feature type="compositionally biased region" description="Low complexity" evidence="8">
    <location>
        <begin position="19"/>
        <end position="31"/>
    </location>
</feature>
<dbReference type="GO" id="GO:0005886">
    <property type="term" value="C:plasma membrane"/>
    <property type="evidence" value="ECO:0007669"/>
    <property type="project" value="UniProtKB-SubCell"/>
</dbReference>
<dbReference type="Proteomes" id="UP000635606">
    <property type="component" value="Unassembled WGS sequence"/>
</dbReference>
<feature type="transmembrane region" description="Helical" evidence="9">
    <location>
        <begin position="180"/>
        <end position="199"/>
    </location>
</feature>
<feature type="transmembrane region" description="Helical" evidence="9">
    <location>
        <begin position="239"/>
        <end position="258"/>
    </location>
</feature>
<protein>
    <submittedName>
        <fullName evidence="10">AI-2E family transporter</fullName>
    </submittedName>
</protein>
<evidence type="ECO:0000256" key="2">
    <source>
        <dbReference type="ARBA" id="ARBA00009773"/>
    </source>
</evidence>
<proteinExistence type="inferred from homology"/>
<evidence type="ECO:0000256" key="4">
    <source>
        <dbReference type="ARBA" id="ARBA00022475"/>
    </source>
</evidence>
<keyword evidence="6 9" id="KW-1133">Transmembrane helix</keyword>
<feature type="transmembrane region" description="Helical" evidence="9">
    <location>
        <begin position="39"/>
        <end position="61"/>
    </location>
</feature>
<dbReference type="PANTHER" id="PTHR21716">
    <property type="entry name" value="TRANSMEMBRANE PROTEIN"/>
    <property type="match status" value="1"/>
</dbReference>
<keyword evidence="4" id="KW-1003">Cell membrane</keyword>
<comment type="similarity">
    <text evidence="2">Belongs to the autoinducer-2 exporter (AI-2E) (TC 2.A.86) family.</text>
</comment>
<feature type="region of interest" description="Disordered" evidence="8">
    <location>
        <begin position="1"/>
        <end position="31"/>
    </location>
</feature>
<dbReference type="InterPro" id="IPR002549">
    <property type="entry name" value="AI-2E-like"/>
</dbReference>
<dbReference type="Pfam" id="PF01594">
    <property type="entry name" value="AI-2E_transport"/>
    <property type="match status" value="1"/>
</dbReference>
<keyword evidence="5 9" id="KW-0812">Transmembrane</keyword>
<dbReference type="GO" id="GO:0055085">
    <property type="term" value="P:transmembrane transport"/>
    <property type="evidence" value="ECO:0007669"/>
    <property type="project" value="TreeGrafter"/>
</dbReference>
<comment type="subcellular location">
    <subcellularLocation>
        <location evidence="1">Cell membrane</location>
        <topology evidence="1">Multi-pass membrane protein</topology>
    </subcellularLocation>
</comment>
<keyword evidence="11" id="KW-1185">Reference proteome</keyword>
<keyword evidence="3" id="KW-0813">Transport</keyword>
<dbReference type="AlphaFoldDB" id="A0A8J3ZTH3"/>
<dbReference type="EMBL" id="BOPH01000031">
    <property type="protein sequence ID" value="GIJ67763.1"/>
    <property type="molecule type" value="Genomic_DNA"/>
</dbReference>
<comment type="caution">
    <text evidence="10">The sequence shown here is derived from an EMBL/GenBank/DDBJ whole genome shotgun (WGS) entry which is preliminary data.</text>
</comment>